<keyword evidence="4" id="KW-1185">Reference proteome</keyword>
<proteinExistence type="predicted"/>
<organism evidence="1 3">
    <name type="scientific">Picrophilus torridus (strain ATCC 700027 / DSM 9790 / JCM 10055 / NBRC 100828 / KAW 2/3)</name>
    <dbReference type="NCBI Taxonomy" id="1122961"/>
    <lineage>
        <taxon>Archaea</taxon>
        <taxon>Methanobacteriati</taxon>
        <taxon>Thermoplasmatota</taxon>
        <taxon>Thermoplasmata</taxon>
        <taxon>Thermoplasmatales</taxon>
        <taxon>Picrophilaceae</taxon>
        <taxon>Picrophilus</taxon>
    </lineage>
</organism>
<dbReference type="PaxDb" id="263820-PTO0062"/>
<reference evidence="1" key="2">
    <citation type="submission" date="2004-02" db="EMBL/GenBank/DDBJ databases">
        <authorList>
            <person name="Fuetterer O."/>
            <person name="Angelov A."/>
            <person name="Liesegang H."/>
            <person name="Gottschalk G."/>
            <person name="Schleper C."/>
            <person name="Schepers B."/>
            <person name="Dock C."/>
            <person name="Antranikian G."/>
            <person name="Liebl W."/>
        </authorList>
    </citation>
    <scope>NUCLEOTIDE SEQUENCE</scope>
    <source>
        <strain evidence="1">DSM 9790</strain>
    </source>
</reference>
<dbReference type="HOGENOM" id="CLU_1173400_0_0_2"/>
<evidence type="ECO:0000313" key="2">
    <source>
        <dbReference type="EMBL" id="SMD31439.1"/>
    </source>
</evidence>
<dbReference type="Proteomes" id="UP000000438">
    <property type="component" value="Chromosome"/>
</dbReference>
<evidence type="ECO:0000313" key="1">
    <source>
        <dbReference type="EMBL" id="AAT42647.1"/>
    </source>
</evidence>
<dbReference type="KEGG" id="pto:PTO0062"/>
<dbReference type="InParanoid" id="Q6L304"/>
<accession>Q6L304</accession>
<name>Q6L304_PICTO</name>
<evidence type="ECO:0000313" key="3">
    <source>
        <dbReference type="Proteomes" id="UP000000438"/>
    </source>
</evidence>
<dbReference type="GeneID" id="2845244"/>
<dbReference type="AlphaFoldDB" id="Q6L304"/>
<accession>A0A8G2L8G8</accession>
<sequence>MLIALGGAFAFSAFSGSSGIVGNSTAGHLSWEFRGTLIGSNATNTPVTVMGPNNAGYTIYDGSKLYQSSGIYNLPLGDSYYHTYSTNINYTVNATNFAPGDYIELQFVLVNNGTVGFIASIPSPVSIKQIPTSCNVFIFFGPRENGNNPYNPDNKTIESHMVSPSNFTRDLYNDTGWIYSYSASGFGTSMNPGSTAVLTIWIGLGNSGNLDVNHYQDSKFSFTVPVNIVSDP</sequence>
<dbReference type="EMBL" id="FWYE01000004">
    <property type="protein sequence ID" value="SMD31439.1"/>
    <property type="molecule type" value="Genomic_DNA"/>
</dbReference>
<dbReference type="EMBL" id="AE017261">
    <property type="protein sequence ID" value="AAT42647.1"/>
    <property type="molecule type" value="Genomic_DNA"/>
</dbReference>
<evidence type="ECO:0000313" key="4">
    <source>
        <dbReference type="Proteomes" id="UP000192315"/>
    </source>
</evidence>
<protein>
    <submittedName>
        <fullName evidence="1">Hypothetical membrane associated protein</fullName>
    </submittedName>
</protein>
<dbReference type="Proteomes" id="UP000192315">
    <property type="component" value="Unassembled WGS sequence"/>
</dbReference>
<gene>
    <name evidence="1" type="ordered locus">PTO0062</name>
    <name evidence="2" type="ORF">SAMN02745355_1380</name>
</gene>
<reference evidence="2 4" key="3">
    <citation type="submission" date="2017-04" db="EMBL/GenBank/DDBJ databases">
        <authorList>
            <person name="Varghese N."/>
            <person name="Submissions S."/>
        </authorList>
    </citation>
    <scope>NUCLEOTIDE SEQUENCE [LARGE SCALE GENOMIC DNA]</scope>
    <source>
        <strain evidence="2 4">DSM 9789</strain>
    </source>
</reference>
<reference evidence="1 3" key="1">
    <citation type="journal article" date="2004" name="Proc. Natl. Acad. Sci. U.S.A.">
        <title>Genome sequence of Picrophilus torridus and its implications for life around pH 0.</title>
        <authorList>
            <person name="Futterer O."/>
            <person name="Angelov A."/>
            <person name="Liesegang H."/>
            <person name="Gottschalk G."/>
            <person name="Schleper C."/>
            <person name="Schepers B."/>
            <person name="Dock C."/>
            <person name="Antranikian G."/>
            <person name="Liebl W."/>
        </authorList>
    </citation>
    <scope>NUCLEOTIDE SEQUENCE [LARGE SCALE GENOMIC DNA]</scope>
    <source>
        <strain evidence="3">ATCC 700027 / DSM 9790 / JCM 10055 / NBRC 100828</strain>
        <strain evidence="1">DSM 9790</strain>
    </source>
</reference>
<dbReference type="RefSeq" id="WP_011176863.1">
    <property type="nucleotide sequence ID" value="NC_005877.1"/>
</dbReference>
<dbReference type="STRING" id="263820.PTO0062"/>